<feature type="region of interest" description="Disordered" evidence="4">
    <location>
        <begin position="488"/>
        <end position="526"/>
    </location>
</feature>
<keyword evidence="3" id="KW-0720">Serine protease</keyword>
<dbReference type="InterPro" id="IPR001314">
    <property type="entry name" value="Peptidase_S1A"/>
</dbReference>
<evidence type="ECO:0000313" key="6">
    <source>
        <dbReference type="EMBL" id="CAG5102791.1"/>
    </source>
</evidence>
<feature type="domain" description="Peptidase S1" evidence="5">
    <location>
        <begin position="58"/>
        <end position="315"/>
    </location>
</feature>
<dbReference type="InterPro" id="IPR043504">
    <property type="entry name" value="Peptidase_S1_PA_chymotrypsin"/>
</dbReference>
<dbReference type="Proteomes" id="UP001158576">
    <property type="component" value="Chromosome 1"/>
</dbReference>
<reference evidence="6 7" key="1">
    <citation type="submission" date="2021-04" db="EMBL/GenBank/DDBJ databases">
        <authorList>
            <person name="Bliznina A."/>
        </authorList>
    </citation>
    <scope>NUCLEOTIDE SEQUENCE [LARGE SCALE GENOMIC DNA]</scope>
</reference>
<accession>A0ABN7SPC5</accession>
<dbReference type="CDD" id="cd00190">
    <property type="entry name" value="Tryp_SPc"/>
    <property type="match status" value="1"/>
</dbReference>
<dbReference type="InterPro" id="IPR018114">
    <property type="entry name" value="TRYPSIN_HIS"/>
</dbReference>
<dbReference type="InterPro" id="IPR001254">
    <property type="entry name" value="Trypsin_dom"/>
</dbReference>
<dbReference type="PANTHER" id="PTHR24256">
    <property type="entry name" value="TRYPTASE-RELATED"/>
    <property type="match status" value="1"/>
</dbReference>
<dbReference type="PROSITE" id="PS00135">
    <property type="entry name" value="TRYPSIN_SER"/>
    <property type="match status" value="1"/>
</dbReference>
<evidence type="ECO:0000256" key="1">
    <source>
        <dbReference type="ARBA" id="ARBA00023157"/>
    </source>
</evidence>
<keyword evidence="3" id="KW-0378">Hydrolase</keyword>
<name>A0ABN7SPC5_OIKDI</name>
<dbReference type="InterPro" id="IPR009003">
    <property type="entry name" value="Peptidase_S1_PA"/>
</dbReference>
<dbReference type="InterPro" id="IPR033116">
    <property type="entry name" value="TRYPSIN_SER"/>
</dbReference>
<sequence length="717" mass="79303">MKLLPILTVAARKSSREPDPRSESYPRDLAQFRQEEKREQFRALISGDLQCIPEENRIIGGQFAGALTWRWHAFLPQLFCGATVLDSRTVLTAGHCCYKFEGQYSTGDLVDRYDVEVGMVNLNDLPGDNPGNAHRKLYRAQRFVRHPDYREDSESAENDVCLIFTRKPISMNNGVAPACLPDDGIPDPDVDLSAEAPPVCFTAGFGKYDYNVQQLSSKLKEMKANIYDVDQCNEKFEDVWGYGIREESEICAGDISGTNSTCSGDSGSSLICIENDMPVIRGVTSWGVDGCRRAGFPGVFARTSNFLDWIKDEQRKFKMEANGQDICDEGLASDCYNGCVKSHIPNWGSNGIMGTPIKGGSWECTEGANTCSYICDEGSQDTGITTRCDGGEWRVPNNRQLKYGDCRRCNRRDWDFEVKEIEKKTDLKFVCNLSDNTEVECTIWCPTKATGYKLNCDRKIRLSDDSWSRNNWNPEDLWTDEEGLKINCDDDSFPAPPGEPEVPTGPDGPSGPDGPEEPKNPCGPVPHPTVGGEWICGEENGRETCHHTCPGGIRTDIVTTCMESGWSGVSKGVIKKASCEKCVLSDLLADHPTDGEWDCTNDGTSVVCSLDCSNTEHSPEDVSKFVCERKKGKTILIGAQRCDAPPVVLPECDVASLEEYLKGKYPDYVFDEADWNLSKLDSSGKIAHNCAKNKGKCKVKKGKVSWNVKVKGDLSCA</sequence>
<evidence type="ECO:0000259" key="5">
    <source>
        <dbReference type="PROSITE" id="PS50240"/>
    </source>
</evidence>
<protein>
    <submittedName>
        <fullName evidence="6">Oidioi.mRNA.OKI2018_I69.chr1.g468.t1.cds</fullName>
    </submittedName>
</protein>
<dbReference type="Gene3D" id="2.40.10.10">
    <property type="entry name" value="Trypsin-like serine proteases"/>
    <property type="match status" value="1"/>
</dbReference>
<evidence type="ECO:0000256" key="2">
    <source>
        <dbReference type="ARBA" id="ARBA00024195"/>
    </source>
</evidence>
<gene>
    <name evidence="6" type="ORF">OKIOD_LOCUS9233</name>
</gene>
<dbReference type="SUPFAM" id="SSF50494">
    <property type="entry name" value="Trypsin-like serine proteases"/>
    <property type="match status" value="1"/>
</dbReference>
<dbReference type="SMART" id="SM00020">
    <property type="entry name" value="Tryp_SPc"/>
    <property type="match status" value="1"/>
</dbReference>
<proteinExistence type="inferred from homology"/>
<dbReference type="PROSITE" id="PS00134">
    <property type="entry name" value="TRYPSIN_HIS"/>
    <property type="match status" value="1"/>
</dbReference>
<evidence type="ECO:0000256" key="4">
    <source>
        <dbReference type="SAM" id="MobiDB-lite"/>
    </source>
</evidence>
<dbReference type="Pfam" id="PF00089">
    <property type="entry name" value="Trypsin"/>
    <property type="match status" value="1"/>
</dbReference>
<dbReference type="EMBL" id="OU015566">
    <property type="protein sequence ID" value="CAG5102791.1"/>
    <property type="molecule type" value="Genomic_DNA"/>
</dbReference>
<keyword evidence="7" id="KW-1185">Reference proteome</keyword>
<organism evidence="6 7">
    <name type="scientific">Oikopleura dioica</name>
    <name type="common">Tunicate</name>
    <dbReference type="NCBI Taxonomy" id="34765"/>
    <lineage>
        <taxon>Eukaryota</taxon>
        <taxon>Metazoa</taxon>
        <taxon>Chordata</taxon>
        <taxon>Tunicata</taxon>
        <taxon>Appendicularia</taxon>
        <taxon>Copelata</taxon>
        <taxon>Oikopleuridae</taxon>
        <taxon>Oikopleura</taxon>
    </lineage>
</organism>
<evidence type="ECO:0000256" key="3">
    <source>
        <dbReference type="RuleBase" id="RU363034"/>
    </source>
</evidence>
<evidence type="ECO:0000313" key="7">
    <source>
        <dbReference type="Proteomes" id="UP001158576"/>
    </source>
</evidence>
<dbReference type="PROSITE" id="PS50240">
    <property type="entry name" value="TRYPSIN_DOM"/>
    <property type="match status" value="1"/>
</dbReference>
<dbReference type="PRINTS" id="PR00722">
    <property type="entry name" value="CHYMOTRYPSIN"/>
</dbReference>
<dbReference type="InterPro" id="IPR051487">
    <property type="entry name" value="Ser/Thr_Proteases_Immune/Dev"/>
</dbReference>
<comment type="similarity">
    <text evidence="2">Belongs to the peptidase S1 family. CLIP subfamily.</text>
</comment>
<keyword evidence="1" id="KW-1015">Disulfide bond</keyword>
<keyword evidence="3" id="KW-0645">Protease</keyword>